<evidence type="ECO:0000256" key="1">
    <source>
        <dbReference type="ARBA" id="ARBA00009437"/>
    </source>
</evidence>
<name>A0A1P8UM30_9RHOB</name>
<evidence type="ECO:0000256" key="4">
    <source>
        <dbReference type="ARBA" id="ARBA00023163"/>
    </source>
</evidence>
<sequence>MAQDKILHKHRDLNLLKVFGALMLERSTSRAEDRLGRTQSAVSHALNRLRGTLNDELFTRSKGEMLPTPLAMEAHALGIPVPSALSVTGCNDVSIARLCHPQRTTVHLPYREIGEAAGRILIERINGAPHDETTRLPYRLMVRETLGPPGGSA</sequence>
<keyword evidence="4" id="KW-0804">Transcription</keyword>
<gene>
    <name evidence="6" type="ORF">Ga0080574_TMP101</name>
</gene>
<keyword evidence="3" id="KW-0238">DNA-binding</keyword>
<proteinExistence type="inferred from homology"/>
<dbReference type="InterPro" id="IPR028082">
    <property type="entry name" value="Peripla_BP_I"/>
</dbReference>
<evidence type="ECO:0000259" key="5">
    <source>
        <dbReference type="PROSITE" id="PS50931"/>
    </source>
</evidence>
<dbReference type="InterPro" id="IPR036388">
    <property type="entry name" value="WH-like_DNA-bd_sf"/>
</dbReference>
<keyword evidence="2" id="KW-0805">Transcription regulation</keyword>
<keyword evidence="6" id="KW-0614">Plasmid</keyword>
<evidence type="ECO:0000256" key="2">
    <source>
        <dbReference type="ARBA" id="ARBA00023015"/>
    </source>
</evidence>
<dbReference type="SUPFAM" id="SSF53822">
    <property type="entry name" value="Periplasmic binding protein-like I"/>
    <property type="match status" value="1"/>
</dbReference>
<feature type="domain" description="HTH lysR-type" evidence="5">
    <location>
        <begin position="11"/>
        <end position="68"/>
    </location>
</feature>
<dbReference type="EMBL" id="CP015089">
    <property type="protein sequence ID" value="APZ50435.1"/>
    <property type="molecule type" value="Genomic_DNA"/>
</dbReference>
<dbReference type="RefSeq" id="WP_076694077.1">
    <property type="nucleotide sequence ID" value="NZ_CP015089.1"/>
</dbReference>
<evidence type="ECO:0000313" key="7">
    <source>
        <dbReference type="Proteomes" id="UP000187059"/>
    </source>
</evidence>
<dbReference type="GO" id="GO:0003700">
    <property type="term" value="F:DNA-binding transcription factor activity"/>
    <property type="evidence" value="ECO:0007669"/>
    <property type="project" value="InterPro"/>
</dbReference>
<dbReference type="Pfam" id="PF13377">
    <property type="entry name" value="Peripla_BP_3"/>
    <property type="match status" value="1"/>
</dbReference>
<dbReference type="Proteomes" id="UP000187059">
    <property type="component" value="Plasmid pPABY5"/>
</dbReference>
<organism evidence="6 7">
    <name type="scientific">Salipiger abyssi</name>
    <dbReference type="NCBI Taxonomy" id="1250539"/>
    <lineage>
        <taxon>Bacteria</taxon>
        <taxon>Pseudomonadati</taxon>
        <taxon>Pseudomonadota</taxon>
        <taxon>Alphaproteobacteria</taxon>
        <taxon>Rhodobacterales</taxon>
        <taxon>Roseobacteraceae</taxon>
        <taxon>Salipiger</taxon>
    </lineage>
</organism>
<dbReference type="Gene3D" id="1.10.10.10">
    <property type="entry name" value="Winged helix-like DNA-binding domain superfamily/Winged helix DNA-binding domain"/>
    <property type="match status" value="1"/>
</dbReference>
<reference evidence="6 7" key="1">
    <citation type="submission" date="2016-04" db="EMBL/GenBank/DDBJ databases">
        <title>Deep-sea bacteria in the southern Pacific.</title>
        <authorList>
            <person name="Tang K."/>
        </authorList>
    </citation>
    <scope>NUCLEOTIDE SEQUENCE [LARGE SCALE GENOMIC DNA]</scope>
    <source>
        <strain evidence="6 7">JLT2014</strain>
        <plasmid evidence="7">ppaby5</plasmid>
    </source>
</reference>
<dbReference type="Pfam" id="PF00126">
    <property type="entry name" value="HTH_1"/>
    <property type="match status" value="1"/>
</dbReference>
<dbReference type="InterPro" id="IPR050389">
    <property type="entry name" value="LysR-type_TF"/>
</dbReference>
<comment type="similarity">
    <text evidence="1">Belongs to the LysR transcriptional regulatory family.</text>
</comment>
<dbReference type="InterPro" id="IPR000847">
    <property type="entry name" value="LysR_HTH_N"/>
</dbReference>
<dbReference type="Gene3D" id="3.40.50.2300">
    <property type="match status" value="2"/>
</dbReference>
<dbReference type="AlphaFoldDB" id="A0A1P8UM30"/>
<evidence type="ECO:0000256" key="3">
    <source>
        <dbReference type="ARBA" id="ARBA00023125"/>
    </source>
</evidence>
<dbReference type="KEGG" id="paby:Ga0080574_TMP101"/>
<evidence type="ECO:0000313" key="6">
    <source>
        <dbReference type="EMBL" id="APZ50435.1"/>
    </source>
</evidence>
<protein>
    <submittedName>
        <fullName evidence="6">TRAP transporter, 4TM/12TM fusion protein</fullName>
    </submittedName>
</protein>
<keyword evidence="7" id="KW-1185">Reference proteome</keyword>
<geneLocation type="plasmid" evidence="7">
    <name>ppaby5</name>
</geneLocation>
<dbReference type="PANTHER" id="PTHR30118">
    <property type="entry name" value="HTH-TYPE TRANSCRIPTIONAL REGULATOR LEUO-RELATED"/>
    <property type="match status" value="1"/>
</dbReference>
<dbReference type="InterPro" id="IPR046335">
    <property type="entry name" value="LacI/GalR-like_sensor"/>
</dbReference>
<accession>A0A1P8UM30</accession>
<dbReference type="SUPFAM" id="SSF46785">
    <property type="entry name" value="Winged helix' DNA-binding domain"/>
    <property type="match status" value="1"/>
</dbReference>
<dbReference type="InterPro" id="IPR036390">
    <property type="entry name" value="WH_DNA-bd_sf"/>
</dbReference>
<dbReference type="GO" id="GO:0003677">
    <property type="term" value="F:DNA binding"/>
    <property type="evidence" value="ECO:0007669"/>
    <property type="project" value="UniProtKB-KW"/>
</dbReference>
<dbReference type="PANTHER" id="PTHR30118:SF6">
    <property type="entry name" value="HTH-TYPE TRANSCRIPTIONAL REGULATOR LEUO"/>
    <property type="match status" value="1"/>
</dbReference>
<dbReference type="PROSITE" id="PS50931">
    <property type="entry name" value="HTH_LYSR"/>
    <property type="match status" value="1"/>
</dbReference>